<dbReference type="Gene3D" id="3.90.180.10">
    <property type="entry name" value="Medium-chain alcohol dehydrogenases, catalytic domain"/>
    <property type="match status" value="1"/>
</dbReference>
<dbReference type="Pfam" id="PF08240">
    <property type="entry name" value="ADH_N"/>
    <property type="match status" value="1"/>
</dbReference>
<dbReference type="SUPFAM" id="SSF50129">
    <property type="entry name" value="GroES-like"/>
    <property type="match status" value="1"/>
</dbReference>
<keyword evidence="3 6" id="KW-0862">Zinc</keyword>
<keyword evidence="2 6" id="KW-0479">Metal-binding</keyword>
<dbReference type="PANTHER" id="PTHR43880:SF12">
    <property type="entry name" value="ALCOHOL DEHYDROGENASE CLASS-3"/>
    <property type="match status" value="1"/>
</dbReference>
<evidence type="ECO:0000259" key="8">
    <source>
        <dbReference type="Pfam" id="PF08240"/>
    </source>
</evidence>
<dbReference type="GO" id="GO:0018456">
    <property type="term" value="F:aryl-alcohol dehydrogenase (NAD+) activity"/>
    <property type="evidence" value="ECO:0007669"/>
    <property type="project" value="UniProtKB-EC"/>
</dbReference>
<keyword evidence="4 9" id="KW-0560">Oxidoreductase</keyword>
<dbReference type="InterPro" id="IPR011032">
    <property type="entry name" value="GroES-like_sf"/>
</dbReference>
<dbReference type="InterPro" id="IPR036291">
    <property type="entry name" value="NAD(P)-bd_dom_sf"/>
</dbReference>
<evidence type="ECO:0000313" key="9">
    <source>
        <dbReference type="EMBL" id="MBP2358359.1"/>
    </source>
</evidence>
<protein>
    <submittedName>
        <fullName evidence="9">Aryl-alcohol dehydrogenase</fullName>
        <ecNumber evidence="9">1.1.1.90</ecNumber>
    </submittedName>
</protein>
<feature type="domain" description="Alcohol dehydrogenase-like C-terminal" evidence="7">
    <location>
        <begin position="145"/>
        <end position="209"/>
    </location>
</feature>
<accession>A0ABS4V3Q4</accession>
<evidence type="ECO:0000256" key="1">
    <source>
        <dbReference type="ARBA" id="ARBA00008072"/>
    </source>
</evidence>
<reference evidence="9 10" key="1">
    <citation type="submission" date="2021-03" db="EMBL/GenBank/DDBJ databases">
        <title>Sequencing the genomes of 1000 actinobacteria strains.</title>
        <authorList>
            <person name="Klenk H.-P."/>
        </authorList>
    </citation>
    <scope>NUCLEOTIDE SEQUENCE [LARGE SCALE GENOMIC DNA]</scope>
    <source>
        <strain evidence="9 10">DSM 40843</strain>
    </source>
</reference>
<evidence type="ECO:0000256" key="2">
    <source>
        <dbReference type="ARBA" id="ARBA00022723"/>
    </source>
</evidence>
<dbReference type="Pfam" id="PF00107">
    <property type="entry name" value="ADH_zinc_N"/>
    <property type="match status" value="1"/>
</dbReference>
<dbReference type="InterPro" id="IPR013149">
    <property type="entry name" value="ADH-like_C"/>
</dbReference>
<feature type="domain" description="Alcohol dehydrogenase-like N-terminal" evidence="8">
    <location>
        <begin position="2"/>
        <end position="69"/>
    </location>
</feature>
<dbReference type="PROSITE" id="PS00059">
    <property type="entry name" value="ADH_ZINC"/>
    <property type="match status" value="1"/>
</dbReference>
<evidence type="ECO:0000313" key="10">
    <source>
        <dbReference type="Proteomes" id="UP001519311"/>
    </source>
</evidence>
<evidence type="ECO:0000256" key="4">
    <source>
        <dbReference type="ARBA" id="ARBA00023002"/>
    </source>
</evidence>
<comment type="cofactor">
    <cofactor evidence="6">
        <name>Zn(2+)</name>
        <dbReference type="ChEBI" id="CHEBI:29105"/>
    </cofactor>
</comment>
<comment type="caution">
    <text evidence="9">The sequence shown here is derived from an EMBL/GenBank/DDBJ whole genome shotgun (WGS) entry which is preliminary data.</text>
</comment>
<dbReference type="Gene3D" id="3.40.50.720">
    <property type="entry name" value="NAD(P)-binding Rossmann-like Domain"/>
    <property type="match status" value="1"/>
</dbReference>
<keyword evidence="10" id="KW-1185">Reference proteome</keyword>
<sequence>MPLPLVLGHEGAGVVEAAGSAVQKVQPGDHVAIRFLACGRCRPNLDGSSAGCANFNAMNFAGRRQDGSHALALSDGDAPSDRFFGQSSFAGNAIAHEANAVKVRKDAPLELVAPLGCGIQTGAGTVLRALKVTVGSSFAVTGAGAVGLSAVMAARVAGATTVIAVDMVPSRSELALELGATHTVSGKELDAVSEIQRITGEGVDFALEPPACPH</sequence>
<dbReference type="SUPFAM" id="SSF51735">
    <property type="entry name" value="NAD(P)-binding Rossmann-fold domains"/>
    <property type="match status" value="1"/>
</dbReference>
<dbReference type="InterPro" id="IPR002328">
    <property type="entry name" value="ADH_Zn_CS"/>
</dbReference>
<dbReference type="EMBL" id="JAGINS010000001">
    <property type="protein sequence ID" value="MBP2358359.1"/>
    <property type="molecule type" value="Genomic_DNA"/>
</dbReference>
<dbReference type="PANTHER" id="PTHR43880">
    <property type="entry name" value="ALCOHOL DEHYDROGENASE"/>
    <property type="match status" value="1"/>
</dbReference>
<evidence type="ECO:0000256" key="5">
    <source>
        <dbReference type="ARBA" id="ARBA00023027"/>
    </source>
</evidence>
<gene>
    <name evidence="9" type="ORF">JOF59_000759</name>
</gene>
<evidence type="ECO:0000256" key="6">
    <source>
        <dbReference type="RuleBase" id="RU361277"/>
    </source>
</evidence>
<name>A0ABS4V3Q4_9ACTN</name>
<dbReference type="EC" id="1.1.1.90" evidence="9"/>
<organism evidence="9 10">
    <name type="scientific">Streptomyces clavifer</name>
    <dbReference type="NCBI Taxonomy" id="68188"/>
    <lineage>
        <taxon>Bacteria</taxon>
        <taxon>Bacillati</taxon>
        <taxon>Actinomycetota</taxon>
        <taxon>Actinomycetes</taxon>
        <taxon>Kitasatosporales</taxon>
        <taxon>Streptomycetaceae</taxon>
        <taxon>Streptomyces</taxon>
    </lineage>
</organism>
<dbReference type="InterPro" id="IPR013154">
    <property type="entry name" value="ADH-like_N"/>
</dbReference>
<dbReference type="Proteomes" id="UP001519311">
    <property type="component" value="Unassembled WGS sequence"/>
</dbReference>
<evidence type="ECO:0000259" key="7">
    <source>
        <dbReference type="Pfam" id="PF00107"/>
    </source>
</evidence>
<keyword evidence="5" id="KW-0520">NAD</keyword>
<proteinExistence type="inferred from homology"/>
<comment type="similarity">
    <text evidence="1 6">Belongs to the zinc-containing alcohol dehydrogenase family.</text>
</comment>
<evidence type="ECO:0000256" key="3">
    <source>
        <dbReference type="ARBA" id="ARBA00022833"/>
    </source>
</evidence>